<keyword evidence="3" id="KW-0378">Hydrolase</keyword>
<dbReference type="InterPro" id="IPR038765">
    <property type="entry name" value="Papain-like_cys_pep_sf"/>
</dbReference>
<gene>
    <name evidence="8" type="ORF">CCMP2556_LOCUS11963</name>
</gene>
<accession>A0ABP0JL30</accession>
<evidence type="ECO:0000256" key="2">
    <source>
        <dbReference type="ARBA" id="ARBA00022670"/>
    </source>
</evidence>
<evidence type="ECO:0000259" key="6">
    <source>
        <dbReference type="PROSITE" id="PS50053"/>
    </source>
</evidence>
<keyword evidence="2" id="KW-0645">Protease</keyword>
<evidence type="ECO:0000256" key="5">
    <source>
        <dbReference type="SAM" id="MobiDB-lite"/>
    </source>
</evidence>
<dbReference type="SUPFAM" id="SSF54236">
    <property type="entry name" value="Ubiquitin-like"/>
    <property type="match status" value="1"/>
</dbReference>
<evidence type="ECO:0000256" key="3">
    <source>
        <dbReference type="ARBA" id="ARBA00022801"/>
    </source>
</evidence>
<evidence type="ECO:0000256" key="1">
    <source>
        <dbReference type="ARBA" id="ARBA00005234"/>
    </source>
</evidence>
<protein>
    <recommendedName>
        <fullName evidence="10">Ubiquitin-like protease family profile domain-containing protein</fullName>
    </recommendedName>
</protein>
<reference evidence="8 9" key="1">
    <citation type="submission" date="2024-02" db="EMBL/GenBank/DDBJ databases">
        <authorList>
            <person name="Chen Y."/>
            <person name="Shah S."/>
            <person name="Dougan E. K."/>
            <person name="Thang M."/>
            <person name="Chan C."/>
        </authorList>
    </citation>
    <scope>NUCLEOTIDE SEQUENCE [LARGE SCALE GENOMIC DNA]</scope>
</reference>
<evidence type="ECO:0000256" key="4">
    <source>
        <dbReference type="ARBA" id="ARBA00022807"/>
    </source>
</evidence>
<keyword evidence="4" id="KW-0788">Thiol protease</keyword>
<evidence type="ECO:0000313" key="9">
    <source>
        <dbReference type="Proteomes" id="UP001642484"/>
    </source>
</evidence>
<evidence type="ECO:0000313" key="8">
    <source>
        <dbReference type="EMBL" id="CAK9015079.1"/>
    </source>
</evidence>
<dbReference type="Pfam" id="PF02902">
    <property type="entry name" value="Peptidase_C48"/>
    <property type="match status" value="1"/>
</dbReference>
<organism evidence="8 9">
    <name type="scientific">Durusdinium trenchii</name>
    <dbReference type="NCBI Taxonomy" id="1381693"/>
    <lineage>
        <taxon>Eukaryota</taxon>
        <taxon>Sar</taxon>
        <taxon>Alveolata</taxon>
        <taxon>Dinophyceae</taxon>
        <taxon>Suessiales</taxon>
        <taxon>Symbiodiniaceae</taxon>
        <taxon>Durusdinium</taxon>
    </lineage>
</organism>
<feature type="domain" description="Ubiquitin-like" evidence="6">
    <location>
        <begin position="6"/>
        <end position="76"/>
    </location>
</feature>
<dbReference type="EMBL" id="CAXAMN010005714">
    <property type="protein sequence ID" value="CAK9015079.1"/>
    <property type="molecule type" value="Genomic_DNA"/>
</dbReference>
<name>A0ABP0JL30_9DINO</name>
<dbReference type="SUPFAM" id="SSF54001">
    <property type="entry name" value="Cysteine proteinases"/>
    <property type="match status" value="1"/>
</dbReference>
<dbReference type="Gene3D" id="3.40.395.10">
    <property type="entry name" value="Adenoviral Proteinase, Chain A"/>
    <property type="match status" value="1"/>
</dbReference>
<dbReference type="InterPro" id="IPR000626">
    <property type="entry name" value="Ubiquitin-like_dom"/>
</dbReference>
<evidence type="ECO:0000259" key="7">
    <source>
        <dbReference type="PROSITE" id="PS50600"/>
    </source>
</evidence>
<keyword evidence="9" id="KW-1185">Reference proteome</keyword>
<feature type="domain" description="Ubiquitin-like protease family profile" evidence="7">
    <location>
        <begin position="44"/>
        <end position="255"/>
    </location>
</feature>
<dbReference type="PROSITE" id="PS50600">
    <property type="entry name" value="ULP_PROTEASE"/>
    <property type="match status" value="1"/>
</dbReference>
<dbReference type="PANTHER" id="PTHR46915:SF2">
    <property type="entry name" value="UBIQUITIN-LIKE PROTEASE 4"/>
    <property type="match status" value="1"/>
</dbReference>
<dbReference type="PROSITE" id="PS50053">
    <property type="entry name" value="UBIQUITIN_2"/>
    <property type="match status" value="1"/>
</dbReference>
<dbReference type="InterPro" id="IPR029071">
    <property type="entry name" value="Ubiquitin-like_domsf"/>
</dbReference>
<dbReference type="PANTHER" id="PTHR46915">
    <property type="entry name" value="UBIQUITIN-LIKE PROTEASE 4-RELATED"/>
    <property type="match status" value="1"/>
</dbReference>
<proteinExistence type="inferred from homology"/>
<comment type="similarity">
    <text evidence="1">Belongs to the peptidase C48 family.</text>
</comment>
<feature type="compositionally biased region" description="Basic residues" evidence="5">
    <location>
        <begin position="383"/>
        <end position="394"/>
    </location>
</feature>
<comment type="caution">
    <text evidence="8">The sequence shown here is derived from an EMBL/GenBank/DDBJ whole genome shotgun (WGS) entry which is preliminary data.</text>
</comment>
<feature type="region of interest" description="Disordered" evidence="5">
    <location>
        <begin position="349"/>
        <end position="394"/>
    </location>
</feature>
<dbReference type="CDD" id="cd17039">
    <property type="entry name" value="Ubl_ubiquitin_like"/>
    <property type="match status" value="1"/>
</dbReference>
<dbReference type="Proteomes" id="UP001642484">
    <property type="component" value="Unassembled WGS sequence"/>
</dbReference>
<dbReference type="InterPro" id="IPR003653">
    <property type="entry name" value="Peptidase_C48_C"/>
</dbReference>
<evidence type="ECO:0008006" key="10">
    <source>
        <dbReference type="Google" id="ProtNLM"/>
    </source>
</evidence>
<dbReference type="Gene3D" id="3.10.20.90">
    <property type="entry name" value="Phosphatidylinositol 3-kinase Catalytic Subunit, Chain A, domain 1"/>
    <property type="match status" value="1"/>
</dbReference>
<sequence>MATDTLSLNVSLPSGLCKAVEVPKSSKVLDLKLAVQKSIGQHFLRLISADGRLLKLTETLEELGIQDGEHLTALVQPVEVAATDRAFALWCRGSGDLYVASTFFFQKLTAGGVENGEAGWQNVRRWTRSLPHGLLGQRFVILPINEQNIHWWLAVVCHARYAIEPEADGASFPLGKTPRIVCLDSAQEPLLKHRAVAFLRGYLWKEWCERHPSATPEEPDKVNELINLKAIAAEVPKQANGFDCGIFIIEYLLHLLQSKSALAGLGLARHKHWFGQKSVTFRRKRLKWIAQLLQHHAERFEETDVGRLLQEPKLKKSVAQALTEVPDRKEAERFQKAVDALRSGKEVDYTKIRKEVGPEPPEESPKKTPKLKRGAPKAGAKGRATKPKVHHRPA</sequence>